<dbReference type="Pfam" id="PF00530">
    <property type="entry name" value="SRCR"/>
    <property type="match status" value="1"/>
</dbReference>
<dbReference type="GO" id="GO:0005886">
    <property type="term" value="C:plasma membrane"/>
    <property type="evidence" value="ECO:0007669"/>
    <property type="project" value="TreeGrafter"/>
</dbReference>
<dbReference type="AlphaFoldDB" id="A0A674GRK9"/>
<accession>A0A674GRK9</accession>
<evidence type="ECO:0000256" key="1">
    <source>
        <dbReference type="ARBA" id="ARBA00004613"/>
    </source>
</evidence>
<organism evidence="10 11">
    <name type="scientific">Taeniopygia guttata</name>
    <name type="common">Zebra finch</name>
    <name type="synonym">Poephila guttata</name>
    <dbReference type="NCBI Taxonomy" id="59729"/>
    <lineage>
        <taxon>Eukaryota</taxon>
        <taxon>Metazoa</taxon>
        <taxon>Chordata</taxon>
        <taxon>Craniata</taxon>
        <taxon>Vertebrata</taxon>
        <taxon>Euteleostomi</taxon>
        <taxon>Archelosauria</taxon>
        <taxon>Archosauria</taxon>
        <taxon>Dinosauria</taxon>
        <taxon>Saurischia</taxon>
        <taxon>Theropoda</taxon>
        <taxon>Coelurosauria</taxon>
        <taxon>Aves</taxon>
        <taxon>Neognathae</taxon>
        <taxon>Neoaves</taxon>
        <taxon>Telluraves</taxon>
        <taxon>Australaves</taxon>
        <taxon>Passeriformes</taxon>
        <taxon>Passeroidea</taxon>
        <taxon>Estrildidae</taxon>
        <taxon>Estrildinae</taxon>
        <taxon>Taeniopygia</taxon>
    </lineage>
</organism>
<keyword evidence="11" id="KW-1185">Reference proteome</keyword>
<reference evidence="10" key="2">
    <citation type="submission" date="2025-08" db="UniProtKB">
        <authorList>
            <consortium name="Ensembl"/>
        </authorList>
    </citation>
    <scope>IDENTIFICATION</scope>
</reference>
<dbReference type="GO" id="GO:0005615">
    <property type="term" value="C:extracellular space"/>
    <property type="evidence" value="ECO:0007669"/>
    <property type="project" value="TreeGrafter"/>
</dbReference>
<dbReference type="SMART" id="SM00202">
    <property type="entry name" value="SR"/>
    <property type="match status" value="1"/>
</dbReference>
<evidence type="ECO:0000256" key="7">
    <source>
        <dbReference type="PROSITE-ProRule" id="PRU00196"/>
    </source>
</evidence>
<evidence type="ECO:0000256" key="6">
    <source>
        <dbReference type="ARBA" id="ARBA00023180"/>
    </source>
</evidence>
<evidence type="ECO:0000259" key="9">
    <source>
        <dbReference type="PROSITE" id="PS50287"/>
    </source>
</evidence>
<dbReference type="OMA" id="YAKVECE"/>
<dbReference type="PANTHER" id="PTHR48071:SF15">
    <property type="entry name" value="SRCR DOMAIN-CONTAINING PROTEIN"/>
    <property type="match status" value="1"/>
</dbReference>
<evidence type="ECO:0000256" key="8">
    <source>
        <dbReference type="SAM" id="MobiDB-lite"/>
    </source>
</evidence>
<dbReference type="PANTHER" id="PTHR48071">
    <property type="entry name" value="SRCR DOMAIN-CONTAINING PROTEIN"/>
    <property type="match status" value="1"/>
</dbReference>
<name>A0A674GRK9_TAEGU</name>
<evidence type="ECO:0000256" key="3">
    <source>
        <dbReference type="ARBA" id="ARBA00022729"/>
    </source>
</evidence>
<feature type="region of interest" description="Disordered" evidence="8">
    <location>
        <begin position="112"/>
        <end position="135"/>
    </location>
</feature>
<protein>
    <recommendedName>
        <fullName evidence="9">SRCR domain-containing protein</fullName>
    </recommendedName>
</protein>
<keyword evidence="2" id="KW-0964">Secreted</keyword>
<feature type="disulfide bond" evidence="7">
    <location>
        <begin position="81"/>
        <end position="91"/>
    </location>
</feature>
<dbReference type="Gene3D" id="3.10.250.10">
    <property type="entry name" value="SRCR-like domain"/>
    <property type="match status" value="1"/>
</dbReference>
<dbReference type="PROSITE" id="PS50287">
    <property type="entry name" value="SRCR_2"/>
    <property type="match status" value="1"/>
</dbReference>
<keyword evidence="3" id="KW-0732">Signal</keyword>
<dbReference type="PRINTS" id="PR00258">
    <property type="entry name" value="SPERACTRCPTR"/>
</dbReference>
<dbReference type="Proteomes" id="UP000007754">
    <property type="component" value="Chromosome 5"/>
</dbReference>
<dbReference type="InterPro" id="IPR001190">
    <property type="entry name" value="SRCR"/>
</dbReference>
<comment type="caution">
    <text evidence="7">Lacks conserved residue(s) required for the propagation of feature annotation.</text>
</comment>
<proteinExistence type="predicted"/>
<keyword evidence="5 7" id="KW-1015">Disulfide bond</keyword>
<evidence type="ECO:0000313" key="11">
    <source>
        <dbReference type="Proteomes" id="UP000007754"/>
    </source>
</evidence>
<reference evidence="10" key="3">
    <citation type="submission" date="2025-09" db="UniProtKB">
        <authorList>
            <consortium name="Ensembl"/>
        </authorList>
    </citation>
    <scope>IDENTIFICATION</scope>
</reference>
<keyword evidence="6" id="KW-0325">Glycoprotein</keyword>
<dbReference type="InParanoid" id="A0A674GRK9"/>
<comment type="subcellular location">
    <subcellularLocation>
        <location evidence="1">Secreted</location>
    </subcellularLocation>
</comment>
<evidence type="ECO:0000256" key="2">
    <source>
        <dbReference type="ARBA" id="ARBA00022525"/>
    </source>
</evidence>
<dbReference type="GO" id="GO:0004252">
    <property type="term" value="F:serine-type endopeptidase activity"/>
    <property type="evidence" value="ECO:0007669"/>
    <property type="project" value="TreeGrafter"/>
</dbReference>
<reference evidence="10 11" key="1">
    <citation type="journal article" date="2010" name="Nature">
        <title>The genome of a songbird.</title>
        <authorList>
            <person name="Warren W.C."/>
            <person name="Clayton D.F."/>
            <person name="Ellegren H."/>
            <person name="Arnold A.P."/>
            <person name="Hillier L.W."/>
            <person name="Kunstner A."/>
            <person name="Searle S."/>
            <person name="White S."/>
            <person name="Vilella A.J."/>
            <person name="Fairley S."/>
            <person name="Heger A."/>
            <person name="Kong L."/>
            <person name="Ponting C.P."/>
            <person name="Jarvis E.D."/>
            <person name="Mello C.V."/>
            <person name="Minx P."/>
            <person name="Lovell P."/>
            <person name="Velho T.A."/>
            <person name="Ferris M."/>
            <person name="Balakrishnan C.N."/>
            <person name="Sinha S."/>
            <person name="Blatti C."/>
            <person name="London S.E."/>
            <person name="Li Y."/>
            <person name="Lin Y.C."/>
            <person name="George J."/>
            <person name="Sweedler J."/>
            <person name="Southey B."/>
            <person name="Gunaratne P."/>
            <person name="Watson M."/>
            <person name="Nam K."/>
            <person name="Backstrom N."/>
            <person name="Smeds L."/>
            <person name="Nabholz B."/>
            <person name="Itoh Y."/>
            <person name="Whitney O."/>
            <person name="Pfenning A.R."/>
            <person name="Howard J."/>
            <person name="Volker M."/>
            <person name="Skinner B.M."/>
            <person name="Griffin D.K."/>
            <person name="Ye L."/>
            <person name="McLaren W.M."/>
            <person name="Flicek P."/>
            <person name="Quesada V."/>
            <person name="Velasco G."/>
            <person name="Lopez-Otin C."/>
            <person name="Puente X.S."/>
            <person name="Olender T."/>
            <person name="Lancet D."/>
            <person name="Smit A.F."/>
            <person name="Hubley R."/>
            <person name="Konkel M.K."/>
            <person name="Walker J.A."/>
            <person name="Batzer M.A."/>
            <person name="Gu W."/>
            <person name="Pollock D.D."/>
            <person name="Chen L."/>
            <person name="Cheng Z."/>
            <person name="Eichler E.E."/>
            <person name="Stapley J."/>
            <person name="Slate J."/>
            <person name="Ekblom R."/>
            <person name="Birkhead T."/>
            <person name="Burke T."/>
            <person name="Burt D."/>
            <person name="Scharff C."/>
            <person name="Adam I."/>
            <person name="Richard H."/>
            <person name="Sultan M."/>
            <person name="Soldatov A."/>
            <person name="Lehrach H."/>
            <person name="Edwards S.V."/>
            <person name="Yang S.P."/>
            <person name="Li X."/>
            <person name="Graves T."/>
            <person name="Fulton L."/>
            <person name="Nelson J."/>
            <person name="Chinwalla A."/>
            <person name="Hou S."/>
            <person name="Mardis E.R."/>
            <person name="Wilson R.K."/>
        </authorList>
    </citation>
    <scope>NUCLEOTIDE SEQUENCE [LARGE SCALE GENOMIC DNA]</scope>
</reference>
<sequence>MKRWTAFWTWQLSVRLAGGPGRCRGYLEVSYNGTWGRVCATGTSTDTGTAVCRQLGCGHRGWLSAVPTQQPSLAWLAWVGCEDGARSLWGCPSAPWHLQSCGTGGYAKVECEEDGDGTSEGRTTPYPEGATSTGSSARACIPQRRLAGIPLPSLPACVPTGVPSRIALSSWPWGLSRALPGTLVTAMDPSDFPRSP</sequence>
<keyword evidence="4" id="KW-0677">Repeat</keyword>
<dbReference type="SUPFAM" id="SSF56487">
    <property type="entry name" value="SRCR-like"/>
    <property type="match status" value="1"/>
</dbReference>
<dbReference type="Ensembl" id="ENSTGUT00000039666.1">
    <property type="protein sequence ID" value="ENSTGUP00000025579.1"/>
    <property type="gene ID" value="ENSTGUG00000020021.1"/>
</dbReference>
<evidence type="ECO:0000256" key="5">
    <source>
        <dbReference type="ARBA" id="ARBA00023157"/>
    </source>
</evidence>
<evidence type="ECO:0000313" key="10">
    <source>
        <dbReference type="Ensembl" id="ENSTGUP00000025579.1"/>
    </source>
</evidence>
<dbReference type="InterPro" id="IPR036772">
    <property type="entry name" value="SRCR-like_dom_sf"/>
</dbReference>
<dbReference type="GO" id="GO:0031638">
    <property type="term" value="P:zymogen activation"/>
    <property type="evidence" value="ECO:0007669"/>
    <property type="project" value="TreeGrafter"/>
</dbReference>
<feature type="domain" description="SRCR" evidence="9">
    <location>
        <begin position="14"/>
        <end position="112"/>
    </location>
</feature>
<evidence type="ECO:0000256" key="4">
    <source>
        <dbReference type="ARBA" id="ARBA00022737"/>
    </source>
</evidence>